<dbReference type="Pfam" id="PF13499">
    <property type="entry name" value="EF-hand_7"/>
    <property type="match status" value="1"/>
</dbReference>
<sequence>MASWTSPNSCRWLTRSVRNPFRRASSSSRSRIDSNGDGVLTREEAEKSQEQIPVEILNGLFSVADINRDGKISYQELSAVLDNYDKPKSLSDLHLEAAQRLIDIIDLDGDHKVTPTELYNFSKQYNDVSQTEISEAFTVLDANSDGLLIASELKDLPAKMAELMGVAAPPAV</sequence>
<dbReference type="InterPro" id="IPR018247">
    <property type="entry name" value="EF_Hand_1_Ca_BS"/>
</dbReference>
<keyword evidence="7" id="KW-1185">Reference proteome</keyword>
<evidence type="ECO:0000313" key="6">
    <source>
        <dbReference type="EMBL" id="TKR67967.1"/>
    </source>
</evidence>
<dbReference type="CDD" id="cd00051">
    <property type="entry name" value="EFh"/>
    <property type="match status" value="1"/>
</dbReference>
<evidence type="ECO:0000256" key="1">
    <source>
        <dbReference type="ARBA" id="ARBA00022723"/>
    </source>
</evidence>
<comment type="caution">
    <text evidence="6">The sequence shown here is derived from an EMBL/GenBank/DDBJ whole genome shotgun (WGS) entry which is preliminary data.</text>
</comment>
<name>A0A4U5MFG7_STECR</name>
<accession>A0A4U5MFG7</accession>
<reference evidence="6 7" key="1">
    <citation type="journal article" date="2015" name="Genome Biol.">
        <title>Comparative genomics of Steinernema reveals deeply conserved gene regulatory networks.</title>
        <authorList>
            <person name="Dillman A.R."/>
            <person name="Macchietto M."/>
            <person name="Porter C.F."/>
            <person name="Rogers A."/>
            <person name="Williams B."/>
            <person name="Antoshechkin I."/>
            <person name="Lee M.M."/>
            <person name="Goodwin Z."/>
            <person name="Lu X."/>
            <person name="Lewis E.E."/>
            <person name="Goodrich-Blair H."/>
            <person name="Stock S.P."/>
            <person name="Adams B.J."/>
            <person name="Sternberg P.W."/>
            <person name="Mortazavi A."/>
        </authorList>
    </citation>
    <scope>NUCLEOTIDE SEQUENCE [LARGE SCALE GENOMIC DNA]</scope>
    <source>
        <strain evidence="6 7">ALL</strain>
    </source>
</reference>
<dbReference type="SUPFAM" id="SSF47473">
    <property type="entry name" value="EF-hand"/>
    <property type="match status" value="1"/>
</dbReference>
<evidence type="ECO:0000256" key="4">
    <source>
        <dbReference type="SAM" id="MobiDB-lite"/>
    </source>
</evidence>
<dbReference type="SMART" id="SM00054">
    <property type="entry name" value="EFh"/>
    <property type="match status" value="3"/>
</dbReference>
<proteinExistence type="predicted"/>
<evidence type="ECO:0000256" key="3">
    <source>
        <dbReference type="ARBA" id="ARBA00022837"/>
    </source>
</evidence>
<evidence type="ECO:0000259" key="5">
    <source>
        <dbReference type="PROSITE" id="PS50222"/>
    </source>
</evidence>
<protein>
    <recommendedName>
        <fullName evidence="5">EF-hand domain-containing protein</fullName>
    </recommendedName>
</protein>
<dbReference type="PROSITE" id="PS50222">
    <property type="entry name" value="EF_HAND_2"/>
    <property type="match status" value="2"/>
</dbReference>
<dbReference type="Proteomes" id="UP000298663">
    <property type="component" value="Unassembled WGS sequence"/>
</dbReference>
<dbReference type="Pfam" id="PF13202">
    <property type="entry name" value="EF-hand_5"/>
    <property type="match status" value="1"/>
</dbReference>
<reference evidence="6 7" key="2">
    <citation type="journal article" date="2019" name="G3 (Bethesda)">
        <title>Hybrid Assembly of the Genome of the Entomopathogenic Nematode Steinernema carpocapsae Identifies the X-Chromosome.</title>
        <authorList>
            <person name="Serra L."/>
            <person name="Macchietto M."/>
            <person name="Macias-Munoz A."/>
            <person name="McGill C.J."/>
            <person name="Rodriguez I.M."/>
            <person name="Rodriguez B."/>
            <person name="Murad R."/>
            <person name="Mortazavi A."/>
        </authorList>
    </citation>
    <scope>NUCLEOTIDE SEQUENCE [LARGE SCALE GENOMIC DNA]</scope>
    <source>
        <strain evidence="6 7">ALL</strain>
    </source>
</reference>
<dbReference type="EMBL" id="AZBU02000008">
    <property type="protein sequence ID" value="TKR67967.1"/>
    <property type="molecule type" value="Genomic_DNA"/>
</dbReference>
<keyword evidence="2" id="KW-0677">Repeat</keyword>
<evidence type="ECO:0000313" key="7">
    <source>
        <dbReference type="Proteomes" id="UP000298663"/>
    </source>
</evidence>
<keyword evidence="3" id="KW-0106">Calcium</keyword>
<dbReference type="InterPro" id="IPR002048">
    <property type="entry name" value="EF_hand_dom"/>
</dbReference>
<feature type="domain" description="EF-hand" evidence="5">
    <location>
        <begin position="52"/>
        <end position="87"/>
    </location>
</feature>
<dbReference type="InterPro" id="IPR011992">
    <property type="entry name" value="EF-hand-dom_pair"/>
</dbReference>
<dbReference type="PANTHER" id="PTHR10891">
    <property type="entry name" value="EF-HAND CALCIUM-BINDING DOMAIN CONTAINING PROTEIN"/>
    <property type="match status" value="1"/>
</dbReference>
<feature type="compositionally biased region" description="Basic and acidic residues" evidence="4">
    <location>
        <begin position="30"/>
        <end position="47"/>
    </location>
</feature>
<dbReference type="Gene3D" id="1.10.238.10">
    <property type="entry name" value="EF-hand"/>
    <property type="match status" value="2"/>
</dbReference>
<evidence type="ECO:0000256" key="2">
    <source>
        <dbReference type="ARBA" id="ARBA00022737"/>
    </source>
</evidence>
<feature type="domain" description="EF-hand" evidence="5">
    <location>
        <begin position="128"/>
        <end position="163"/>
    </location>
</feature>
<gene>
    <name evidence="6" type="ORF">L596_024031</name>
</gene>
<dbReference type="AlphaFoldDB" id="A0A4U5MFG7"/>
<dbReference type="PROSITE" id="PS00018">
    <property type="entry name" value="EF_HAND_1"/>
    <property type="match status" value="1"/>
</dbReference>
<organism evidence="6 7">
    <name type="scientific">Steinernema carpocapsae</name>
    <name type="common">Entomopathogenic nematode</name>
    <dbReference type="NCBI Taxonomy" id="34508"/>
    <lineage>
        <taxon>Eukaryota</taxon>
        <taxon>Metazoa</taxon>
        <taxon>Ecdysozoa</taxon>
        <taxon>Nematoda</taxon>
        <taxon>Chromadorea</taxon>
        <taxon>Rhabditida</taxon>
        <taxon>Tylenchina</taxon>
        <taxon>Panagrolaimomorpha</taxon>
        <taxon>Strongyloidoidea</taxon>
        <taxon>Steinernematidae</taxon>
        <taxon>Steinernema</taxon>
    </lineage>
</organism>
<dbReference type="InterPro" id="IPR039647">
    <property type="entry name" value="EF_hand_pair_protein_CML-like"/>
</dbReference>
<dbReference type="OrthoDB" id="26525at2759"/>
<keyword evidence="1" id="KW-0479">Metal-binding</keyword>
<dbReference type="GO" id="GO:0005509">
    <property type="term" value="F:calcium ion binding"/>
    <property type="evidence" value="ECO:0007669"/>
    <property type="project" value="InterPro"/>
</dbReference>
<feature type="region of interest" description="Disordered" evidence="4">
    <location>
        <begin position="24"/>
        <end position="47"/>
    </location>
</feature>